<name>A0ABR0LXI8_9PEZI</name>
<feature type="region of interest" description="Disordered" evidence="1">
    <location>
        <begin position="37"/>
        <end position="101"/>
    </location>
</feature>
<evidence type="ECO:0000256" key="1">
    <source>
        <dbReference type="SAM" id="MobiDB-lite"/>
    </source>
</evidence>
<protein>
    <submittedName>
        <fullName evidence="2">Uncharacterized protein</fullName>
    </submittedName>
</protein>
<keyword evidence="3" id="KW-1185">Reference proteome</keyword>
<gene>
    <name evidence="2" type="ORF">LTR16_003951</name>
</gene>
<sequence>MPMNWDGASKEAEEDCGQWKASHLNWMSSRIELTLHHSTSRAASPSADGIAGPKQKVATPRKKKAAKGDDDVESPAKKRKVATPKTPAVKDELTAAPEPTEGVATLTSTLLLPWA</sequence>
<organism evidence="2 3">
    <name type="scientific">Cryomyces antarcticus</name>
    <dbReference type="NCBI Taxonomy" id="329879"/>
    <lineage>
        <taxon>Eukaryota</taxon>
        <taxon>Fungi</taxon>
        <taxon>Dikarya</taxon>
        <taxon>Ascomycota</taxon>
        <taxon>Pezizomycotina</taxon>
        <taxon>Dothideomycetes</taxon>
        <taxon>Dothideomycetes incertae sedis</taxon>
        <taxon>Cryomyces</taxon>
    </lineage>
</organism>
<comment type="caution">
    <text evidence="2">The sequence shown here is derived from an EMBL/GenBank/DDBJ whole genome shotgun (WGS) entry which is preliminary data.</text>
</comment>
<proteinExistence type="predicted"/>
<evidence type="ECO:0000313" key="2">
    <source>
        <dbReference type="EMBL" id="KAK5256130.1"/>
    </source>
</evidence>
<reference evidence="2 3" key="1">
    <citation type="submission" date="2023-08" db="EMBL/GenBank/DDBJ databases">
        <title>Black Yeasts Isolated from many extreme environments.</title>
        <authorList>
            <person name="Coleine C."/>
            <person name="Stajich J.E."/>
            <person name="Selbmann L."/>
        </authorList>
    </citation>
    <scope>NUCLEOTIDE SEQUENCE [LARGE SCALE GENOMIC DNA]</scope>
    <source>
        <strain evidence="2 3">CCFEE 536</strain>
    </source>
</reference>
<dbReference type="EMBL" id="JAVRRA010008678">
    <property type="protein sequence ID" value="KAK5256130.1"/>
    <property type="molecule type" value="Genomic_DNA"/>
</dbReference>
<dbReference type="Proteomes" id="UP001357485">
    <property type="component" value="Unassembled WGS sequence"/>
</dbReference>
<accession>A0ABR0LXI8</accession>
<evidence type="ECO:0000313" key="3">
    <source>
        <dbReference type="Proteomes" id="UP001357485"/>
    </source>
</evidence>